<dbReference type="InterPro" id="IPR050598">
    <property type="entry name" value="AminoAcid_Transporter"/>
</dbReference>
<evidence type="ECO:0000313" key="7">
    <source>
        <dbReference type="Proteomes" id="UP000558688"/>
    </source>
</evidence>
<dbReference type="PANTHER" id="PTHR11785">
    <property type="entry name" value="AMINO ACID TRANSPORTER"/>
    <property type="match status" value="1"/>
</dbReference>
<feature type="transmembrane region" description="Helical" evidence="5">
    <location>
        <begin position="1182"/>
        <end position="1208"/>
    </location>
</feature>
<dbReference type="EMBL" id="JAAFOW010000944">
    <property type="protein sequence ID" value="KAF5263231.1"/>
    <property type="molecule type" value="Genomic_DNA"/>
</dbReference>
<feature type="transmembrane region" description="Helical" evidence="5">
    <location>
        <begin position="1156"/>
        <end position="1176"/>
    </location>
</feature>
<evidence type="ECO:0008006" key="8">
    <source>
        <dbReference type="Google" id="ProtNLM"/>
    </source>
</evidence>
<dbReference type="GO" id="GO:0016020">
    <property type="term" value="C:membrane"/>
    <property type="evidence" value="ECO:0007669"/>
    <property type="project" value="UniProtKB-SubCell"/>
</dbReference>
<evidence type="ECO:0000256" key="1">
    <source>
        <dbReference type="ARBA" id="ARBA00004141"/>
    </source>
</evidence>
<feature type="transmembrane region" description="Helical" evidence="5">
    <location>
        <begin position="1111"/>
        <end position="1135"/>
    </location>
</feature>
<reference evidence="6" key="1">
    <citation type="submission" date="2020-02" db="EMBL/GenBank/DDBJ databases">
        <title>Identification and distribution of gene clusters putatively required for synthesis of sphingolipid metabolism inhibitors in phylogenetically diverse species of the filamentous fungus Fusarium.</title>
        <authorList>
            <person name="Kim H.-S."/>
            <person name="Busman M."/>
            <person name="Brown D.W."/>
            <person name="Divon H."/>
            <person name="Uhlig S."/>
            <person name="Proctor R.H."/>
        </authorList>
    </citation>
    <scope>NUCLEOTIDE SEQUENCE [LARGE SCALE GENOMIC DNA]</scope>
    <source>
        <strain evidence="6">NRRL 39464</strain>
    </source>
</reference>
<accession>A0A8H5ADB4</accession>
<dbReference type="Gene3D" id="1.20.1740.10">
    <property type="entry name" value="Amino acid/polyamine transporter I"/>
    <property type="match status" value="1"/>
</dbReference>
<gene>
    <name evidence="6" type="ORF">FOXYS1_6023</name>
</gene>
<evidence type="ECO:0000313" key="6">
    <source>
        <dbReference type="EMBL" id="KAF5263231.1"/>
    </source>
</evidence>
<name>A0A8H5ADB4_FUSOX</name>
<sequence length="1348" mass="147355">MESSRANSGQSAPLLSQDLQPSTAVGFQQQGTVDWTRLLSGSVTFSVDVLSRLSKAGVEAFTISAARVIFSNVKIGPNGELRLHRALDKLSAFPSFGKALWFGFGVKNIIWSLQESAEGLNCLGICACLTEGYPTIVGAKIIRELFLLYNPPSELTPALRQWFALVECSGGLLASSEFGLVLHGLTKLCLGTALGLCSRRAPGSPKNIAFVLKEVFEVSAGRLDRLFLSGGADCAWIATVAHWLLDLRVEVRDRDGTIIYRPDGTRNDSSSDAQIVITYDQGYSSEILRVNKKHYVIPGGDLLFGFSEDEDIMSCGRVSWESCLVDTFGSPMRLLLGSQARSTGACLGSAARIFLATMRDGEGHLEFSEGKDPRASFPPISEFSYGRGFCLMARRLLPELGQNPVLYQTMEAAVSKGYLDAAQQFSQSYASLSQLCSCIKCRSNVDDKRRYTNFCLLILIPTICTLVRAMSTINMQRDLEVQPKRSGLESLYWAQKVATGGPRVLDYDPVVDGLLGRWPGHTLVLAQILFAGRQHDRDSGRDNVVAASHSGLCFCLNTLTEIASDPQRACVVTVVPGKIEWNGFMYDMVRDQRAIEMSNPRGTGYDAVSMTTITTYDDLADSSTPGLNAELIIEELFPESTSLSVIYRVSAAAFPGRKFSFGPSEIWQKLNNAFTAASCEGKTCDSLNGFQSILVKGEGFLLPTPDWQTTRLPITRVLSAQDVSVWVALSEQYLPTSDDPKSPSEIIPTALVSSLEVFGKMGFSNFFESQKTTATVSADPEASDSEPSVIHDGGLAYTRVKGGNGSKPSYQEAVGAPVESHSPLGYNVGWLTVIFLNVNMMIGTGIFSTPSSILNRAGSVGLALIIWFIGFIMAASGFSVYLELASYFPNRSGSEVVYLEQAYPRPKHFFPVTFAVQSVILSFSSSNAVVLSKYLWRMTGDTPSEWQMRGVAIAAYTLAVIFVIAHNKYSLWLVNFIGALKILTLVFISIAGFVVLGGNVKRIPDPGHNFRDAFAGATPNGNDLASALVSIVFSYAGYWNAFNVVNEIQNPIPTLKRNGAVSLTVVAVLYMLCNIAYFAVVPKEEFAEASEIAASVFFSKLFGDSKSAANVLNFLVLLSAFGNLLAVLIGSARMLREIGRQGVLPYTNFWVSTKPFGTPLGPYILKWVLTFIMIVAPSAGDAFTFVVSLGTYPDAMFRFAMVVGLYVIRRRRSKAGIGRSDFKAWHPPVIFYILIQVFILVMPWYPPKGGPYAGDVSFWYATYCVVGIAIVLVCALYYVVWMFLLPKWKGYAIRTEITNVDDNGANTHRLVRVPYADLPRWDEEHDEAGNLRQRTTVVAPSSEGSIKA</sequence>
<evidence type="ECO:0000256" key="2">
    <source>
        <dbReference type="ARBA" id="ARBA00022692"/>
    </source>
</evidence>
<feature type="transmembrane region" description="Helical" evidence="5">
    <location>
        <begin position="1229"/>
        <end position="1246"/>
    </location>
</feature>
<organism evidence="6 7">
    <name type="scientific">Fusarium oxysporum</name>
    <name type="common">Fusarium vascular wilt</name>
    <dbReference type="NCBI Taxonomy" id="5507"/>
    <lineage>
        <taxon>Eukaryota</taxon>
        <taxon>Fungi</taxon>
        <taxon>Dikarya</taxon>
        <taxon>Ascomycota</taxon>
        <taxon>Pezizomycotina</taxon>
        <taxon>Sordariomycetes</taxon>
        <taxon>Hypocreomycetidae</taxon>
        <taxon>Hypocreales</taxon>
        <taxon>Nectriaceae</taxon>
        <taxon>Fusarium</taxon>
        <taxon>Fusarium oxysporum species complex</taxon>
    </lineage>
</organism>
<evidence type="ECO:0000256" key="3">
    <source>
        <dbReference type="ARBA" id="ARBA00022989"/>
    </source>
</evidence>
<keyword evidence="3 5" id="KW-1133">Transmembrane helix</keyword>
<keyword evidence="4 5" id="KW-0472">Membrane</keyword>
<comment type="subcellular location">
    <subcellularLocation>
        <location evidence="1">Membrane</location>
        <topology evidence="1">Multi-pass membrane protein</topology>
    </subcellularLocation>
</comment>
<feature type="transmembrane region" description="Helical" evidence="5">
    <location>
        <begin position="1258"/>
        <end position="1284"/>
    </location>
</feature>
<dbReference type="Pfam" id="PF13520">
    <property type="entry name" value="AA_permease_2"/>
    <property type="match status" value="1"/>
</dbReference>
<evidence type="ECO:0000256" key="4">
    <source>
        <dbReference type="ARBA" id="ARBA00023136"/>
    </source>
</evidence>
<feature type="transmembrane region" description="Helical" evidence="5">
    <location>
        <begin position="860"/>
        <end position="882"/>
    </location>
</feature>
<protein>
    <recommendedName>
        <fullName evidence="8">High-affinity methionine permease</fullName>
    </recommendedName>
</protein>
<dbReference type="PANTHER" id="PTHR11785:SF353">
    <property type="entry name" value="METHIONINE TRANSPORTER (EUROFUNG)"/>
    <property type="match status" value="1"/>
</dbReference>
<feature type="transmembrane region" description="Helical" evidence="5">
    <location>
        <begin position="948"/>
        <end position="966"/>
    </location>
</feature>
<feature type="transmembrane region" description="Helical" evidence="5">
    <location>
        <begin position="1060"/>
        <end position="1080"/>
    </location>
</feature>
<proteinExistence type="predicted"/>
<dbReference type="InterPro" id="IPR002293">
    <property type="entry name" value="AA/rel_permease1"/>
</dbReference>
<keyword evidence="2 5" id="KW-0812">Transmembrane</keyword>
<feature type="transmembrane region" description="Helical" evidence="5">
    <location>
        <begin position="828"/>
        <end position="848"/>
    </location>
</feature>
<feature type="transmembrane region" description="Helical" evidence="5">
    <location>
        <begin position="972"/>
        <end position="996"/>
    </location>
</feature>
<evidence type="ECO:0000256" key="5">
    <source>
        <dbReference type="SAM" id="Phobius"/>
    </source>
</evidence>
<dbReference type="FunFam" id="1.20.1740.10:FF:000025">
    <property type="entry name" value="High-affinity methionine permease"/>
    <property type="match status" value="1"/>
</dbReference>
<comment type="caution">
    <text evidence="6">The sequence shown here is derived from an EMBL/GenBank/DDBJ whole genome shotgun (WGS) entry which is preliminary data.</text>
</comment>
<dbReference type="Proteomes" id="UP000558688">
    <property type="component" value="Unassembled WGS sequence"/>
</dbReference>
<dbReference type="GO" id="GO:0015179">
    <property type="term" value="F:L-amino acid transmembrane transporter activity"/>
    <property type="evidence" value="ECO:0007669"/>
    <property type="project" value="TreeGrafter"/>
</dbReference>